<accession>A0A420S4B6</accession>
<dbReference type="EMBL" id="MRDB01000104">
    <property type="protein sequence ID" value="RKL24156.1"/>
    <property type="molecule type" value="Genomic_DNA"/>
</dbReference>
<dbReference type="AlphaFoldDB" id="A0A420S4B6"/>
<evidence type="ECO:0000313" key="2">
    <source>
        <dbReference type="Proteomes" id="UP000283569"/>
    </source>
</evidence>
<organism evidence="1 2">
    <name type="scientific">Gibberella intermedia</name>
    <name type="common">Bulb rot disease fungus</name>
    <name type="synonym">Fusarium proliferatum</name>
    <dbReference type="NCBI Taxonomy" id="948311"/>
    <lineage>
        <taxon>Eukaryota</taxon>
        <taxon>Fungi</taxon>
        <taxon>Dikarya</taxon>
        <taxon>Ascomycota</taxon>
        <taxon>Pezizomycotina</taxon>
        <taxon>Sordariomycetes</taxon>
        <taxon>Hypocreomycetidae</taxon>
        <taxon>Hypocreales</taxon>
        <taxon>Nectriaceae</taxon>
        <taxon>Fusarium</taxon>
        <taxon>Fusarium fujikuroi species complex</taxon>
    </lineage>
</organism>
<name>A0A420S4B6_GIBIN</name>
<protein>
    <submittedName>
        <fullName evidence="1">Uncharacterized protein</fullName>
    </submittedName>
</protein>
<comment type="caution">
    <text evidence="1">The sequence shown here is derived from an EMBL/GenBank/DDBJ whole genome shotgun (WGS) entry which is preliminary data.</text>
</comment>
<sequence>MPIRNSLQANQAYRTTNHDLIDAIESMLAKAAGHKCRKLHTMAAAIKKNFSSRNQSSLVKMAIFNCTLIDVISRTDPDILSRTISLDWLAKELSQLRDLEEAIRQGRTLTTDQATFLAAFSGNSAGHEEWLQNVIIEAECVLGFLPLVRGSRMNAG</sequence>
<proteinExistence type="predicted"/>
<reference evidence="1 2" key="1">
    <citation type="journal article" date="2018" name="Sci. Rep.">
        <title>Characterisation of pathogen-specific regions and novel effector candidates in Fusarium oxysporum f. sp. cepae.</title>
        <authorList>
            <person name="Armitage A.D."/>
            <person name="Taylor A."/>
            <person name="Sobczyk M.K."/>
            <person name="Baxter L."/>
            <person name="Greenfield B.P."/>
            <person name="Bates H.J."/>
            <person name="Wilson F."/>
            <person name="Jackson A.C."/>
            <person name="Ott S."/>
            <person name="Harrison R.J."/>
            <person name="Clarkson J.P."/>
        </authorList>
    </citation>
    <scope>NUCLEOTIDE SEQUENCE [LARGE SCALE GENOMIC DNA]</scope>
    <source>
        <strain evidence="1 2">Fp_A8</strain>
    </source>
</reference>
<dbReference type="Proteomes" id="UP000283569">
    <property type="component" value="Unassembled WGS sequence"/>
</dbReference>
<evidence type="ECO:0000313" key="1">
    <source>
        <dbReference type="EMBL" id="RKL24156.1"/>
    </source>
</evidence>
<gene>
    <name evidence="1" type="ORF">BFJ72_g14359</name>
</gene>